<sequence>MTDKADGKRPWVFIQGQQAFQFDSQQHDSLLEAMEAHKVPVHYECRSGYCGACRTMTLDGQVEYQHQPIAFIRKGEILPCCCTPTTDITLVRD</sequence>
<dbReference type="Pfam" id="PF00111">
    <property type="entry name" value="Fer2"/>
    <property type="match status" value="1"/>
</dbReference>
<dbReference type="Proteomes" id="UP000619743">
    <property type="component" value="Unassembled WGS sequence"/>
</dbReference>
<keyword evidence="4" id="KW-1185">Reference proteome</keyword>
<dbReference type="AlphaFoldDB" id="A0A8J2XN01"/>
<dbReference type="PROSITE" id="PS51085">
    <property type="entry name" value="2FE2S_FER_2"/>
    <property type="match status" value="1"/>
</dbReference>
<dbReference type="Gene3D" id="3.10.20.30">
    <property type="match status" value="1"/>
</dbReference>
<reference evidence="4" key="1">
    <citation type="journal article" date="2019" name="Int. J. Syst. Evol. Microbiol.">
        <title>The Global Catalogue of Microorganisms (GCM) 10K type strain sequencing project: providing services to taxonomists for standard genome sequencing and annotation.</title>
        <authorList>
            <consortium name="The Broad Institute Genomics Platform"/>
            <consortium name="The Broad Institute Genome Sequencing Center for Infectious Disease"/>
            <person name="Wu L."/>
            <person name="Ma J."/>
        </authorList>
    </citation>
    <scope>NUCLEOTIDE SEQUENCE [LARGE SCALE GENOMIC DNA]</scope>
    <source>
        <strain evidence="4">CGMCC 1.10130</strain>
    </source>
</reference>
<gene>
    <name evidence="3" type="ORF">GCM10011369_08430</name>
</gene>
<evidence type="ECO:0000313" key="4">
    <source>
        <dbReference type="Proteomes" id="UP000619743"/>
    </source>
</evidence>
<dbReference type="InterPro" id="IPR036010">
    <property type="entry name" value="2Fe-2S_ferredoxin-like_sf"/>
</dbReference>
<dbReference type="NCBIfam" id="NF007985">
    <property type="entry name" value="PRK10713.1"/>
    <property type="match status" value="1"/>
</dbReference>
<evidence type="ECO:0000313" key="3">
    <source>
        <dbReference type="EMBL" id="GGA69101.1"/>
    </source>
</evidence>
<dbReference type="InterPro" id="IPR001041">
    <property type="entry name" value="2Fe-2S_ferredoxin-type"/>
</dbReference>
<dbReference type="PROSITE" id="PS00197">
    <property type="entry name" value="2FE2S_FER_1"/>
    <property type="match status" value="1"/>
</dbReference>
<dbReference type="CDD" id="cd00207">
    <property type="entry name" value="fer2"/>
    <property type="match status" value="1"/>
</dbReference>
<proteinExistence type="predicted"/>
<name>A0A8J2XN01_9GAMM</name>
<feature type="domain" description="2Fe-2S ferredoxin-type" evidence="2">
    <location>
        <begin position="10"/>
        <end position="93"/>
    </location>
</feature>
<keyword evidence="1" id="KW-0830">Ubiquinone</keyword>
<dbReference type="SUPFAM" id="SSF54292">
    <property type="entry name" value="2Fe-2S ferredoxin-like"/>
    <property type="match status" value="1"/>
</dbReference>
<accession>A0A8J2XN01</accession>
<dbReference type="InterPro" id="IPR012675">
    <property type="entry name" value="Beta-grasp_dom_sf"/>
</dbReference>
<dbReference type="GO" id="GO:0051537">
    <property type="term" value="F:2 iron, 2 sulfur cluster binding"/>
    <property type="evidence" value="ECO:0007669"/>
    <property type="project" value="InterPro"/>
</dbReference>
<dbReference type="EMBL" id="BMDX01000003">
    <property type="protein sequence ID" value="GGA69101.1"/>
    <property type="molecule type" value="Genomic_DNA"/>
</dbReference>
<dbReference type="RefSeq" id="WP_269844726.1">
    <property type="nucleotide sequence ID" value="NZ_BMDX01000003.1"/>
</dbReference>
<evidence type="ECO:0000256" key="1">
    <source>
        <dbReference type="ARBA" id="ARBA00023075"/>
    </source>
</evidence>
<organism evidence="3 4">
    <name type="scientific">Neiella marina</name>
    <dbReference type="NCBI Taxonomy" id="508461"/>
    <lineage>
        <taxon>Bacteria</taxon>
        <taxon>Pseudomonadati</taxon>
        <taxon>Pseudomonadota</taxon>
        <taxon>Gammaproteobacteria</taxon>
        <taxon>Alteromonadales</taxon>
        <taxon>Echinimonadaceae</taxon>
        <taxon>Neiella</taxon>
    </lineage>
</organism>
<comment type="caution">
    <text evidence="3">The sequence shown here is derived from an EMBL/GenBank/DDBJ whole genome shotgun (WGS) entry which is preliminary data.</text>
</comment>
<dbReference type="InterPro" id="IPR006058">
    <property type="entry name" value="2Fe2S_fd_BS"/>
</dbReference>
<protein>
    <recommendedName>
        <fullName evidence="2">2Fe-2S ferredoxin-type domain-containing protein</fullName>
    </recommendedName>
</protein>
<evidence type="ECO:0000259" key="2">
    <source>
        <dbReference type="PROSITE" id="PS51085"/>
    </source>
</evidence>